<dbReference type="AlphaFoldDB" id="A0AAD7D824"/>
<feature type="region of interest" description="Disordered" evidence="1">
    <location>
        <begin position="82"/>
        <end position="111"/>
    </location>
</feature>
<dbReference type="Proteomes" id="UP001221757">
    <property type="component" value="Unassembled WGS sequence"/>
</dbReference>
<gene>
    <name evidence="2" type="ORF">B0H17DRAFT_1137879</name>
</gene>
<protein>
    <submittedName>
        <fullName evidence="2">Uncharacterized protein</fullName>
    </submittedName>
</protein>
<evidence type="ECO:0000313" key="3">
    <source>
        <dbReference type="Proteomes" id="UP001221757"/>
    </source>
</evidence>
<sequence>MAKLCSEIDAGSVCAGDRDPGGLVSLLAALLRGSDSPYSVFAHIPVGVPSSSSYYHLPLSLEPPPPSLEKSSEWTTIPRSWRATRDSGADSDTSSLYPWSQTPSGSTIARGQPSALQSQCKVKAAGLCCDGRVSPGYACHGLAQLLDPGRNYTPLLNGFTVLKAFLARRELNPGAERRPEETSEIYPYLIDLCRKTMIYIVWIRGWMRPYAMGVLNGGVQPQGLITIGDFDDPGTERLGDVERVIELRGMIVVAVAEVEAETTSRALVVTVIAVHVKTQAGSLTEGTIHIHEPGALSGAGASLRHPVLLCKDETVIVMFMMV</sequence>
<name>A0AAD7D824_MYCRO</name>
<accession>A0AAD7D824</accession>
<feature type="compositionally biased region" description="Polar residues" evidence="1">
    <location>
        <begin position="90"/>
        <end position="111"/>
    </location>
</feature>
<keyword evidence="3" id="KW-1185">Reference proteome</keyword>
<proteinExistence type="predicted"/>
<reference evidence="2" key="1">
    <citation type="submission" date="2023-03" db="EMBL/GenBank/DDBJ databases">
        <title>Massive genome expansion in bonnet fungi (Mycena s.s.) driven by repeated elements and novel gene families across ecological guilds.</title>
        <authorList>
            <consortium name="Lawrence Berkeley National Laboratory"/>
            <person name="Harder C.B."/>
            <person name="Miyauchi S."/>
            <person name="Viragh M."/>
            <person name="Kuo A."/>
            <person name="Thoen E."/>
            <person name="Andreopoulos B."/>
            <person name="Lu D."/>
            <person name="Skrede I."/>
            <person name="Drula E."/>
            <person name="Henrissat B."/>
            <person name="Morin E."/>
            <person name="Kohler A."/>
            <person name="Barry K."/>
            <person name="LaButti K."/>
            <person name="Morin E."/>
            <person name="Salamov A."/>
            <person name="Lipzen A."/>
            <person name="Mereny Z."/>
            <person name="Hegedus B."/>
            <person name="Baldrian P."/>
            <person name="Stursova M."/>
            <person name="Weitz H."/>
            <person name="Taylor A."/>
            <person name="Grigoriev I.V."/>
            <person name="Nagy L.G."/>
            <person name="Martin F."/>
            <person name="Kauserud H."/>
        </authorList>
    </citation>
    <scope>NUCLEOTIDE SEQUENCE</scope>
    <source>
        <strain evidence="2">CBHHK067</strain>
    </source>
</reference>
<organism evidence="2 3">
    <name type="scientific">Mycena rosella</name>
    <name type="common">Pink bonnet</name>
    <name type="synonym">Agaricus rosellus</name>
    <dbReference type="NCBI Taxonomy" id="1033263"/>
    <lineage>
        <taxon>Eukaryota</taxon>
        <taxon>Fungi</taxon>
        <taxon>Dikarya</taxon>
        <taxon>Basidiomycota</taxon>
        <taxon>Agaricomycotina</taxon>
        <taxon>Agaricomycetes</taxon>
        <taxon>Agaricomycetidae</taxon>
        <taxon>Agaricales</taxon>
        <taxon>Marasmiineae</taxon>
        <taxon>Mycenaceae</taxon>
        <taxon>Mycena</taxon>
    </lineage>
</organism>
<evidence type="ECO:0000256" key="1">
    <source>
        <dbReference type="SAM" id="MobiDB-lite"/>
    </source>
</evidence>
<evidence type="ECO:0000313" key="2">
    <source>
        <dbReference type="EMBL" id="KAJ7683188.1"/>
    </source>
</evidence>
<comment type="caution">
    <text evidence="2">The sequence shown here is derived from an EMBL/GenBank/DDBJ whole genome shotgun (WGS) entry which is preliminary data.</text>
</comment>
<dbReference type="EMBL" id="JARKIE010000110">
    <property type="protein sequence ID" value="KAJ7683188.1"/>
    <property type="molecule type" value="Genomic_DNA"/>
</dbReference>